<dbReference type="AlphaFoldDB" id="A0A518GWE9"/>
<organism evidence="3 4">
    <name type="scientific">Tautonia plasticadhaerens</name>
    <dbReference type="NCBI Taxonomy" id="2527974"/>
    <lineage>
        <taxon>Bacteria</taxon>
        <taxon>Pseudomonadati</taxon>
        <taxon>Planctomycetota</taxon>
        <taxon>Planctomycetia</taxon>
        <taxon>Isosphaerales</taxon>
        <taxon>Isosphaeraceae</taxon>
        <taxon>Tautonia</taxon>
    </lineage>
</organism>
<evidence type="ECO:0000313" key="4">
    <source>
        <dbReference type="Proteomes" id="UP000317835"/>
    </source>
</evidence>
<dbReference type="KEGG" id="tpla:ElP_07590"/>
<feature type="region of interest" description="Disordered" evidence="2">
    <location>
        <begin position="191"/>
        <end position="222"/>
    </location>
</feature>
<dbReference type="OrthoDB" id="9784785at2"/>
<proteinExistence type="predicted"/>
<feature type="coiled-coil region" evidence="1">
    <location>
        <begin position="226"/>
        <end position="253"/>
    </location>
</feature>
<dbReference type="PANTHER" id="PTHR38768:SF1">
    <property type="entry name" value="UPF0502 PROTEIN YCEH"/>
    <property type="match status" value="1"/>
</dbReference>
<dbReference type="Gene3D" id="1.10.10.10">
    <property type="entry name" value="Winged helix-like DNA-binding domain superfamily/Winged helix DNA-binding domain"/>
    <property type="match status" value="2"/>
</dbReference>
<dbReference type="Pfam" id="PF04337">
    <property type="entry name" value="DUF480"/>
    <property type="match status" value="1"/>
</dbReference>
<dbReference type="SUPFAM" id="SSF46785">
    <property type="entry name" value="Winged helix' DNA-binding domain"/>
    <property type="match status" value="2"/>
</dbReference>
<dbReference type="InterPro" id="IPR007432">
    <property type="entry name" value="DUF480"/>
</dbReference>
<protein>
    <recommendedName>
        <fullName evidence="5">DUF480 domain-containing protein</fullName>
    </recommendedName>
</protein>
<evidence type="ECO:0000256" key="1">
    <source>
        <dbReference type="SAM" id="Coils"/>
    </source>
</evidence>
<dbReference type="EMBL" id="CP036426">
    <property type="protein sequence ID" value="QDV32917.1"/>
    <property type="molecule type" value="Genomic_DNA"/>
</dbReference>
<reference evidence="3 4" key="1">
    <citation type="submission" date="2019-02" db="EMBL/GenBank/DDBJ databases">
        <title>Deep-cultivation of Planctomycetes and their phenomic and genomic characterization uncovers novel biology.</title>
        <authorList>
            <person name="Wiegand S."/>
            <person name="Jogler M."/>
            <person name="Boedeker C."/>
            <person name="Pinto D."/>
            <person name="Vollmers J."/>
            <person name="Rivas-Marin E."/>
            <person name="Kohn T."/>
            <person name="Peeters S.H."/>
            <person name="Heuer A."/>
            <person name="Rast P."/>
            <person name="Oberbeckmann S."/>
            <person name="Bunk B."/>
            <person name="Jeske O."/>
            <person name="Meyerdierks A."/>
            <person name="Storesund J.E."/>
            <person name="Kallscheuer N."/>
            <person name="Luecker S."/>
            <person name="Lage O.M."/>
            <person name="Pohl T."/>
            <person name="Merkel B.J."/>
            <person name="Hornburger P."/>
            <person name="Mueller R.-W."/>
            <person name="Bruemmer F."/>
            <person name="Labrenz M."/>
            <person name="Spormann A.M."/>
            <person name="Op den Camp H."/>
            <person name="Overmann J."/>
            <person name="Amann R."/>
            <person name="Jetten M.S.M."/>
            <person name="Mascher T."/>
            <person name="Medema M.H."/>
            <person name="Devos D.P."/>
            <person name="Kaster A.-K."/>
            <person name="Ovreas L."/>
            <person name="Rohde M."/>
            <person name="Galperin M.Y."/>
            <person name="Jogler C."/>
        </authorList>
    </citation>
    <scope>NUCLEOTIDE SEQUENCE [LARGE SCALE GENOMIC DNA]</scope>
    <source>
        <strain evidence="3 4">ElP</strain>
    </source>
</reference>
<evidence type="ECO:0000313" key="3">
    <source>
        <dbReference type="EMBL" id="QDV32917.1"/>
    </source>
</evidence>
<evidence type="ECO:0000256" key="2">
    <source>
        <dbReference type="SAM" id="MobiDB-lite"/>
    </source>
</evidence>
<accession>A0A518GWE9</accession>
<dbReference type="RefSeq" id="WP_145267352.1">
    <property type="nucleotide sequence ID" value="NZ_CP036426.1"/>
</dbReference>
<keyword evidence="4" id="KW-1185">Reference proteome</keyword>
<dbReference type="InterPro" id="IPR036388">
    <property type="entry name" value="WH-like_DNA-bd_sf"/>
</dbReference>
<dbReference type="Proteomes" id="UP000317835">
    <property type="component" value="Chromosome"/>
</dbReference>
<evidence type="ECO:0008006" key="5">
    <source>
        <dbReference type="Google" id="ProtNLM"/>
    </source>
</evidence>
<keyword evidence="1" id="KW-0175">Coiled coil</keyword>
<name>A0A518GWE9_9BACT</name>
<sequence>MSEGIAERRWGPLSARERRVLGVLVEKQKTTPDAYPMSISALVTGSNQKSNRDPVSSYDADDVEQTLISLRKKGAAIQVEGSGRVEKWKHNLYEWLDLKGQAVAMAVLAELLLRGPQTVGELRGRAARMVSAKESQIREGKPNTLRDLDELQEVLDFLAARDLVVVLSPPGQKRGVVVTHGLCPPEELERERQEVLHAGPPAEDEPRSPRPSPPRGEGPPGWAAEVAALRDEVETLRSSLEALSAEVRTLKESLGS</sequence>
<dbReference type="PANTHER" id="PTHR38768">
    <property type="entry name" value="UPF0502 PROTEIN YCEH"/>
    <property type="match status" value="1"/>
</dbReference>
<dbReference type="InterPro" id="IPR036390">
    <property type="entry name" value="WH_DNA-bd_sf"/>
</dbReference>
<gene>
    <name evidence="3" type="ORF">ElP_07590</name>
</gene>